<reference evidence="4" key="1">
    <citation type="submission" date="2014-07" db="EMBL/GenBank/DDBJ databases">
        <authorList>
            <person name="Hornung V.Bastian."/>
        </authorList>
    </citation>
    <scope>NUCLEOTIDE SEQUENCE</scope>
    <source>
        <strain evidence="4">PCE-S</strain>
    </source>
</reference>
<dbReference type="HAMAP" id="MF_00457">
    <property type="entry name" value="UPF0173"/>
    <property type="match status" value="1"/>
</dbReference>
<dbReference type="InterPro" id="IPR022877">
    <property type="entry name" value="UPF0173"/>
</dbReference>
<evidence type="ECO:0000259" key="3">
    <source>
        <dbReference type="SMART" id="SM00849"/>
    </source>
</evidence>
<dbReference type="NCBIfam" id="NF001911">
    <property type="entry name" value="PRK00685.1"/>
    <property type="match status" value="1"/>
</dbReference>
<dbReference type="EMBL" id="LK996017">
    <property type="protein sequence ID" value="CDX01242.1"/>
    <property type="molecule type" value="Genomic_DNA"/>
</dbReference>
<dbReference type="InterPro" id="IPR036866">
    <property type="entry name" value="RibonucZ/Hydroxyglut_hydro"/>
</dbReference>
<dbReference type="Pfam" id="PF12706">
    <property type="entry name" value="Lactamase_B_2"/>
    <property type="match status" value="1"/>
</dbReference>
<dbReference type="InterPro" id="IPR001279">
    <property type="entry name" value="Metallo-B-lactamas"/>
</dbReference>
<keyword evidence="1 2" id="KW-0378">Hydrolase</keyword>
<organism evidence="4">
    <name type="scientific">Desulfitobacterium hafniense</name>
    <name type="common">Desulfitobacterium frappieri</name>
    <dbReference type="NCBI Taxonomy" id="49338"/>
    <lineage>
        <taxon>Bacteria</taxon>
        <taxon>Bacillati</taxon>
        <taxon>Bacillota</taxon>
        <taxon>Clostridia</taxon>
        <taxon>Eubacteriales</taxon>
        <taxon>Desulfitobacteriaceae</taxon>
        <taxon>Desulfitobacterium</taxon>
    </lineage>
</organism>
<sequence length="233" mass="25632">MEIRFHGHACFEIIGEKGRILIDPFLNGNPAADVGPEHFTHLDGILVSHGHSDHLGDAIELSQKTGAPLICVFELARLCARYGAKTHAMHIGGKHTFNFGTVRLTQALHGSVFEPPGEEESFTYAGLACGFLIQMDGKWIYHAGDTGLFGDMELIGRRHPLAAAMLPIGDNYTMGQEEAVYAATLLRPNYLIPMHYNTFPVIQQDPQEFIELLKRKFPASKGEILAPGQSLII</sequence>
<dbReference type="AlphaFoldDB" id="A0A098AYR1"/>
<dbReference type="InterPro" id="IPR050114">
    <property type="entry name" value="UPF0173_UPF0282_UlaG_hydrolase"/>
</dbReference>
<accession>A0A098AYR1</accession>
<proteinExistence type="inferred from homology"/>
<dbReference type="GO" id="GO:0016787">
    <property type="term" value="F:hydrolase activity"/>
    <property type="evidence" value="ECO:0007669"/>
    <property type="project" value="UniProtKB-UniRule"/>
</dbReference>
<dbReference type="Gene3D" id="3.60.15.10">
    <property type="entry name" value="Ribonuclease Z/Hydroxyacylglutathione hydrolase-like"/>
    <property type="match status" value="1"/>
</dbReference>
<dbReference type="RefSeq" id="WP_208925426.1">
    <property type="nucleotide sequence ID" value="NZ_JAYFNZ010000064.1"/>
</dbReference>
<protein>
    <recommendedName>
        <fullName evidence="2">UPF0173 metal-dependent hydrolase DPCES_1355</fullName>
    </recommendedName>
</protein>
<evidence type="ECO:0000256" key="1">
    <source>
        <dbReference type="ARBA" id="ARBA00022801"/>
    </source>
</evidence>
<name>A0A098AYR1_DESHA</name>
<dbReference type="PANTHER" id="PTHR43546">
    <property type="entry name" value="UPF0173 METAL-DEPENDENT HYDROLASE MJ1163-RELATED"/>
    <property type="match status" value="1"/>
</dbReference>
<feature type="domain" description="Metallo-beta-lactamase" evidence="3">
    <location>
        <begin position="7"/>
        <end position="195"/>
    </location>
</feature>
<evidence type="ECO:0000256" key="2">
    <source>
        <dbReference type="HAMAP-Rule" id="MF_00457"/>
    </source>
</evidence>
<gene>
    <name evidence="4" type="ORF">DPCES_1355</name>
</gene>
<comment type="similarity">
    <text evidence="2">Belongs to the UPF0173 family.</text>
</comment>
<dbReference type="SUPFAM" id="SSF56281">
    <property type="entry name" value="Metallo-hydrolase/oxidoreductase"/>
    <property type="match status" value="1"/>
</dbReference>
<dbReference type="PATRIC" id="fig|49338.4.peg.1464"/>
<dbReference type="PANTHER" id="PTHR43546:SF3">
    <property type="entry name" value="UPF0173 METAL-DEPENDENT HYDROLASE MJ1163"/>
    <property type="match status" value="1"/>
</dbReference>
<dbReference type="SMART" id="SM00849">
    <property type="entry name" value="Lactamase_B"/>
    <property type="match status" value="1"/>
</dbReference>
<evidence type="ECO:0000313" key="4">
    <source>
        <dbReference type="EMBL" id="CDX01242.1"/>
    </source>
</evidence>